<evidence type="ECO:0000256" key="1">
    <source>
        <dbReference type="SAM" id="MobiDB-lite"/>
    </source>
</evidence>
<protein>
    <submittedName>
        <fullName evidence="2">Uncharacterized protein</fullName>
    </submittedName>
</protein>
<keyword evidence="3" id="KW-1185">Reference proteome</keyword>
<dbReference type="Proteomes" id="UP000335636">
    <property type="component" value="Unassembled WGS sequence"/>
</dbReference>
<feature type="region of interest" description="Disordered" evidence="1">
    <location>
        <begin position="173"/>
        <end position="196"/>
    </location>
</feature>
<gene>
    <name evidence="2" type="ORF">MONAX_5E034086</name>
</gene>
<proteinExistence type="predicted"/>
<accession>A0A5E4B071</accession>
<reference evidence="2" key="1">
    <citation type="submission" date="2019-04" db="EMBL/GenBank/DDBJ databases">
        <authorList>
            <person name="Alioto T."/>
            <person name="Alioto T."/>
        </authorList>
    </citation>
    <scope>NUCLEOTIDE SEQUENCE [LARGE SCALE GENOMIC DNA]</scope>
</reference>
<feature type="compositionally biased region" description="Basic and acidic residues" evidence="1">
    <location>
        <begin position="56"/>
        <end position="66"/>
    </location>
</feature>
<feature type="region of interest" description="Disordered" evidence="1">
    <location>
        <begin position="56"/>
        <end position="89"/>
    </location>
</feature>
<name>A0A5E4B071_MARMO</name>
<dbReference type="EMBL" id="CABDUW010000186">
    <property type="protein sequence ID" value="VTJ61992.1"/>
    <property type="molecule type" value="Genomic_DNA"/>
</dbReference>
<organism evidence="2 3">
    <name type="scientific">Marmota monax</name>
    <name type="common">Woodchuck</name>
    <dbReference type="NCBI Taxonomy" id="9995"/>
    <lineage>
        <taxon>Eukaryota</taxon>
        <taxon>Metazoa</taxon>
        <taxon>Chordata</taxon>
        <taxon>Craniata</taxon>
        <taxon>Vertebrata</taxon>
        <taxon>Euteleostomi</taxon>
        <taxon>Mammalia</taxon>
        <taxon>Eutheria</taxon>
        <taxon>Euarchontoglires</taxon>
        <taxon>Glires</taxon>
        <taxon>Rodentia</taxon>
        <taxon>Sciuromorpha</taxon>
        <taxon>Sciuridae</taxon>
        <taxon>Xerinae</taxon>
        <taxon>Marmotini</taxon>
        <taxon>Marmota</taxon>
    </lineage>
</organism>
<comment type="caution">
    <text evidence="2">The sequence shown here is derived from an EMBL/GenBank/DDBJ whole genome shotgun (WGS) entry which is preliminary data.</text>
</comment>
<sequence>MVRYGFRPVSIGVGDPRPWVGLYRPPSCTEIRLPLVSVHTLGARLRRCQDVDRRMGLPVSDGRRTSDLPTRGRGPENRKGASAVQRQPRGALAWATPTSCWACGPGRFAVQQSSDFTFRHRHTEHGPDWHSGSGAELSLREKASRCGPLRPAPCIQNRPRSPRLGTPCGRRAPPGWSTGTWASPACGSPAWGSEHG</sequence>
<evidence type="ECO:0000313" key="3">
    <source>
        <dbReference type="Proteomes" id="UP000335636"/>
    </source>
</evidence>
<evidence type="ECO:0000313" key="2">
    <source>
        <dbReference type="EMBL" id="VTJ61992.1"/>
    </source>
</evidence>
<dbReference type="AlphaFoldDB" id="A0A5E4B071"/>